<dbReference type="CDD" id="cd23995">
    <property type="entry name" value="Seipin_BSCL2_like"/>
    <property type="match status" value="1"/>
</dbReference>
<gene>
    <name evidence="9" type="primary">LOC106125842</name>
</gene>
<evidence type="ECO:0000256" key="8">
    <source>
        <dbReference type="SAM" id="Phobius"/>
    </source>
</evidence>
<accession>A0AAJ6ZT23</accession>
<dbReference type="InterPro" id="IPR009617">
    <property type="entry name" value="Seipin"/>
</dbReference>
<keyword evidence="7 8" id="KW-0472">Membrane</keyword>
<dbReference type="GeneID" id="106125842"/>
<protein>
    <recommendedName>
        <fullName evidence="2">Seipin</fullName>
    </recommendedName>
</protein>
<evidence type="ECO:0000256" key="5">
    <source>
        <dbReference type="ARBA" id="ARBA00022989"/>
    </source>
</evidence>
<keyword evidence="6" id="KW-0443">Lipid metabolism</keyword>
<evidence type="ECO:0000256" key="7">
    <source>
        <dbReference type="ARBA" id="ARBA00023136"/>
    </source>
</evidence>
<organism evidence="9">
    <name type="scientific">Papilio xuthus</name>
    <name type="common">Asian swallowtail butterfly</name>
    <dbReference type="NCBI Taxonomy" id="66420"/>
    <lineage>
        <taxon>Eukaryota</taxon>
        <taxon>Metazoa</taxon>
        <taxon>Ecdysozoa</taxon>
        <taxon>Arthropoda</taxon>
        <taxon>Hexapoda</taxon>
        <taxon>Insecta</taxon>
        <taxon>Pterygota</taxon>
        <taxon>Neoptera</taxon>
        <taxon>Endopterygota</taxon>
        <taxon>Lepidoptera</taxon>
        <taxon>Glossata</taxon>
        <taxon>Ditrysia</taxon>
        <taxon>Papilionoidea</taxon>
        <taxon>Papilionidae</taxon>
        <taxon>Papilioninae</taxon>
        <taxon>Papilio</taxon>
    </lineage>
</organism>
<dbReference type="PANTHER" id="PTHR21212">
    <property type="entry name" value="BERNARDINELLI-SEIP CONGENITAL LIPODYSTROPHY 2 HOMOLOG BSCL2 PROTEIN"/>
    <property type="match status" value="1"/>
</dbReference>
<sequence length="331" mass="38798">MALLVYLNPFKILRDFVRLPIEAFFGRQYLDYKKKTNEGINSVKEILLRAGILLVFLSAILWISIFMYVIFYYIYMPNVTHIRPVHLQFKPCEEQIGVCSFPSAHVQLTRRTSLLMSGQPYRIKLVLDMPETQINKDLGMFMVCAQLRAKGGVFVSSSCRAAMIRYRFPFRSKLHHLIRTTVFSPMLLSGLEEEKQQIHVELFSDFIDDPEFSVTDAYIEVQSRFVQVYGCELHVQAHFSGLRYIMYYWPRISALIGISTNLFFVSLIFILSWYHLQEGLPEFIKSKFGEKEIKKEESIGKIKLEQESKDFPFFEDEALLQEFQKLEQKKA</sequence>
<evidence type="ECO:0000256" key="6">
    <source>
        <dbReference type="ARBA" id="ARBA00023098"/>
    </source>
</evidence>
<evidence type="ECO:0000313" key="9">
    <source>
        <dbReference type="RefSeq" id="XP_013178695.1"/>
    </source>
</evidence>
<keyword evidence="3 8" id="KW-0812">Transmembrane</keyword>
<evidence type="ECO:0000256" key="4">
    <source>
        <dbReference type="ARBA" id="ARBA00022824"/>
    </source>
</evidence>
<evidence type="ECO:0000256" key="2">
    <source>
        <dbReference type="ARBA" id="ARBA00022064"/>
    </source>
</evidence>
<proteinExistence type="predicted"/>
<dbReference type="AlphaFoldDB" id="A0AAJ6ZT23"/>
<name>A0AAJ6ZT23_PAPXU</name>
<comment type="subcellular location">
    <subcellularLocation>
        <location evidence="1">Endoplasmic reticulum membrane</location>
        <topology evidence="1">Multi-pass membrane protein</topology>
    </subcellularLocation>
</comment>
<dbReference type="GO" id="GO:0005789">
    <property type="term" value="C:endoplasmic reticulum membrane"/>
    <property type="evidence" value="ECO:0007669"/>
    <property type="project" value="UniProtKB-SubCell"/>
</dbReference>
<evidence type="ECO:0000256" key="1">
    <source>
        <dbReference type="ARBA" id="ARBA00004477"/>
    </source>
</evidence>
<dbReference type="PANTHER" id="PTHR21212:SF0">
    <property type="entry name" value="SEIPIN"/>
    <property type="match status" value="1"/>
</dbReference>
<dbReference type="Pfam" id="PF06775">
    <property type="entry name" value="Seipin"/>
    <property type="match status" value="1"/>
</dbReference>
<dbReference type="CTD" id="31245"/>
<feature type="transmembrane region" description="Helical" evidence="8">
    <location>
        <begin position="252"/>
        <end position="276"/>
    </location>
</feature>
<dbReference type="Proteomes" id="UP000694872">
    <property type="component" value="Unplaced"/>
</dbReference>
<reference evidence="9" key="1">
    <citation type="submission" date="2025-08" db="UniProtKB">
        <authorList>
            <consortium name="RefSeq"/>
        </authorList>
    </citation>
    <scope>IDENTIFICATION</scope>
</reference>
<dbReference type="GO" id="GO:0140042">
    <property type="term" value="P:lipid droplet formation"/>
    <property type="evidence" value="ECO:0007669"/>
    <property type="project" value="UniProtKB-ARBA"/>
</dbReference>
<evidence type="ECO:0000256" key="3">
    <source>
        <dbReference type="ARBA" id="ARBA00022692"/>
    </source>
</evidence>
<keyword evidence="5 8" id="KW-1133">Transmembrane helix</keyword>
<dbReference type="KEGG" id="pxu:106125842"/>
<feature type="transmembrane region" description="Helical" evidence="8">
    <location>
        <begin position="46"/>
        <end position="75"/>
    </location>
</feature>
<dbReference type="RefSeq" id="XP_013178695.1">
    <property type="nucleotide sequence ID" value="XM_013323241.1"/>
</dbReference>
<keyword evidence="4" id="KW-0256">Endoplasmic reticulum</keyword>
<dbReference type="GO" id="GO:0006629">
    <property type="term" value="P:lipid metabolic process"/>
    <property type="evidence" value="ECO:0007669"/>
    <property type="project" value="UniProtKB-KW"/>
</dbReference>